<protein>
    <submittedName>
        <fullName evidence="2">Uncharacterized protein</fullName>
    </submittedName>
</protein>
<dbReference type="Proteomes" id="UP000331127">
    <property type="component" value="Unassembled WGS sequence"/>
</dbReference>
<dbReference type="RefSeq" id="WP_155357374.1">
    <property type="nucleotide sequence ID" value="NZ_BAAAHL010000030.1"/>
</dbReference>
<name>A0A5M3WT24_9ACTN</name>
<evidence type="ECO:0000313" key="3">
    <source>
        <dbReference type="Proteomes" id="UP000331127"/>
    </source>
</evidence>
<gene>
    <name evidence="2" type="ORF">Amac_056310</name>
</gene>
<reference evidence="2 3" key="1">
    <citation type="submission" date="2019-10" db="EMBL/GenBank/DDBJ databases">
        <title>Whole genome shotgun sequence of Acrocarpospora macrocephala NBRC 16266.</title>
        <authorList>
            <person name="Ichikawa N."/>
            <person name="Kimura A."/>
            <person name="Kitahashi Y."/>
            <person name="Komaki H."/>
            <person name="Oguchi A."/>
        </authorList>
    </citation>
    <scope>NUCLEOTIDE SEQUENCE [LARGE SCALE GENOMIC DNA]</scope>
    <source>
        <strain evidence="2 3">NBRC 16266</strain>
    </source>
</reference>
<organism evidence="2 3">
    <name type="scientific">Acrocarpospora macrocephala</name>
    <dbReference type="NCBI Taxonomy" id="150177"/>
    <lineage>
        <taxon>Bacteria</taxon>
        <taxon>Bacillati</taxon>
        <taxon>Actinomycetota</taxon>
        <taxon>Actinomycetes</taxon>
        <taxon>Streptosporangiales</taxon>
        <taxon>Streptosporangiaceae</taxon>
        <taxon>Acrocarpospora</taxon>
    </lineage>
</organism>
<dbReference type="AlphaFoldDB" id="A0A5M3WT24"/>
<accession>A0A5M3WT24</accession>
<sequence length="158" mass="17074">MRTRTIFFIAAAWLTIIAVLGVVVVLRGQAWLRALLERPDPACVSQHTLDIKTLTDVVVVELPKENADPVDGDEGCIPPEEGASIAIELHGSSIEAALANFRPPKWQKIPPEEAQAQAERGEEVAAVSGKVGDRIMNVYAFAPPSQPDPVLVVAWFAD</sequence>
<dbReference type="OrthoDB" id="3538780at2"/>
<keyword evidence="1" id="KW-1133">Transmembrane helix</keyword>
<evidence type="ECO:0000313" key="2">
    <source>
        <dbReference type="EMBL" id="GES12034.1"/>
    </source>
</evidence>
<keyword evidence="1" id="KW-0812">Transmembrane</keyword>
<feature type="transmembrane region" description="Helical" evidence="1">
    <location>
        <begin position="6"/>
        <end position="26"/>
    </location>
</feature>
<proteinExistence type="predicted"/>
<comment type="caution">
    <text evidence="2">The sequence shown here is derived from an EMBL/GenBank/DDBJ whole genome shotgun (WGS) entry which is preliminary data.</text>
</comment>
<keyword evidence="1" id="KW-0472">Membrane</keyword>
<keyword evidence="3" id="KW-1185">Reference proteome</keyword>
<dbReference type="EMBL" id="BLAE01000034">
    <property type="protein sequence ID" value="GES12034.1"/>
    <property type="molecule type" value="Genomic_DNA"/>
</dbReference>
<evidence type="ECO:0000256" key="1">
    <source>
        <dbReference type="SAM" id="Phobius"/>
    </source>
</evidence>